<keyword evidence="6 9" id="KW-1133">Transmembrane helix</keyword>
<dbReference type="Pfam" id="PF19312">
    <property type="entry name" value="NtrY_N"/>
    <property type="match status" value="1"/>
</dbReference>
<dbReference type="EMBL" id="BART01024343">
    <property type="protein sequence ID" value="GAH03332.1"/>
    <property type="molecule type" value="Genomic_DNA"/>
</dbReference>
<comment type="caution">
    <text evidence="11">The sequence shown here is derived from an EMBL/GenBank/DDBJ whole genome shotgun (WGS) entry which is preliminary data.</text>
</comment>
<evidence type="ECO:0000259" key="10">
    <source>
        <dbReference type="Pfam" id="PF19312"/>
    </source>
</evidence>
<evidence type="ECO:0000256" key="2">
    <source>
        <dbReference type="ARBA" id="ARBA00022475"/>
    </source>
</evidence>
<accession>X1C7H3</accession>
<gene>
    <name evidence="11" type="ORF">S01H4_44010</name>
</gene>
<evidence type="ECO:0000256" key="4">
    <source>
        <dbReference type="ARBA" id="ARBA00022741"/>
    </source>
</evidence>
<protein>
    <recommendedName>
        <fullName evidence="10">Nitrogen regulation protein NtrY-like N-terminal domain-containing protein</fullName>
    </recommendedName>
</protein>
<dbReference type="GO" id="GO:0000160">
    <property type="term" value="P:phosphorelay signal transduction system"/>
    <property type="evidence" value="ECO:0007669"/>
    <property type="project" value="UniProtKB-KW"/>
</dbReference>
<feature type="transmembrane region" description="Helical" evidence="9">
    <location>
        <begin position="46"/>
        <end position="73"/>
    </location>
</feature>
<evidence type="ECO:0000256" key="8">
    <source>
        <dbReference type="ARBA" id="ARBA00023136"/>
    </source>
</evidence>
<dbReference type="GO" id="GO:0005524">
    <property type="term" value="F:ATP binding"/>
    <property type="evidence" value="ECO:0007669"/>
    <property type="project" value="UniProtKB-KW"/>
</dbReference>
<evidence type="ECO:0000313" key="11">
    <source>
        <dbReference type="EMBL" id="GAH03332.1"/>
    </source>
</evidence>
<keyword evidence="8 9" id="KW-0472">Membrane</keyword>
<feature type="domain" description="Nitrogen regulation protein NtrY-like N-terminal" evidence="10">
    <location>
        <begin position="27"/>
        <end position="160"/>
    </location>
</feature>
<dbReference type="InterPro" id="IPR045671">
    <property type="entry name" value="NtrY-like_N"/>
</dbReference>
<comment type="subcellular location">
    <subcellularLocation>
        <location evidence="1">Cell membrane</location>
        <topology evidence="1">Multi-pass membrane protein</topology>
    </subcellularLocation>
</comment>
<evidence type="ECO:0000256" key="1">
    <source>
        <dbReference type="ARBA" id="ARBA00004651"/>
    </source>
</evidence>
<feature type="transmembrane region" description="Helical" evidence="9">
    <location>
        <begin position="85"/>
        <end position="107"/>
    </location>
</feature>
<keyword evidence="3 9" id="KW-0812">Transmembrane</keyword>
<name>X1C7H3_9ZZZZ</name>
<dbReference type="AlphaFoldDB" id="X1C7H3"/>
<organism evidence="11">
    <name type="scientific">marine sediment metagenome</name>
    <dbReference type="NCBI Taxonomy" id="412755"/>
    <lineage>
        <taxon>unclassified sequences</taxon>
        <taxon>metagenomes</taxon>
        <taxon>ecological metagenomes</taxon>
    </lineage>
</organism>
<evidence type="ECO:0000256" key="6">
    <source>
        <dbReference type="ARBA" id="ARBA00022989"/>
    </source>
</evidence>
<evidence type="ECO:0000256" key="5">
    <source>
        <dbReference type="ARBA" id="ARBA00022840"/>
    </source>
</evidence>
<keyword evidence="2" id="KW-1003">Cell membrane</keyword>
<evidence type="ECO:0000256" key="3">
    <source>
        <dbReference type="ARBA" id="ARBA00022692"/>
    </source>
</evidence>
<sequence>MDRVATRTLRNIIAGPVPALILSLLLLAGLLLLSFAAQNTAKLTDLYAPLLVINLVGILVLLVLNLGSIYKLIKQVRAKVIGSRLTLRMVGMFTLLAFLPLSVVYYISIQFLSHGIDSWFDVRIEQAMSDATLLGQVSLKSLKEGQLDTLIRYVPDVVQAADSLELISLLDSIRRDEGYNETAMFTQ</sequence>
<keyword evidence="7" id="KW-0902">Two-component regulatory system</keyword>
<keyword evidence="4" id="KW-0547">Nucleotide-binding</keyword>
<dbReference type="GO" id="GO:0005886">
    <property type="term" value="C:plasma membrane"/>
    <property type="evidence" value="ECO:0007669"/>
    <property type="project" value="UniProtKB-SubCell"/>
</dbReference>
<evidence type="ECO:0000256" key="7">
    <source>
        <dbReference type="ARBA" id="ARBA00023012"/>
    </source>
</evidence>
<proteinExistence type="predicted"/>
<evidence type="ECO:0000256" key="9">
    <source>
        <dbReference type="SAM" id="Phobius"/>
    </source>
</evidence>
<keyword evidence="5" id="KW-0067">ATP-binding</keyword>
<reference evidence="11" key="1">
    <citation type="journal article" date="2014" name="Front. Microbiol.">
        <title>High frequency of phylogenetically diverse reductive dehalogenase-homologous genes in deep subseafloor sedimentary metagenomes.</title>
        <authorList>
            <person name="Kawai M."/>
            <person name="Futagami T."/>
            <person name="Toyoda A."/>
            <person name="Takaki Y."/>
            <person name="Nishi S."/>
            <person name="Hori S."/>
            <person name="Arai W."/>
            <person name="Tsubouchi T."/>
            <person name="Morono Y."/>
            <person name="Uchiyama I."/>
            <person name="Ito T."/>
            <person name="Fujiyama A."/>
            <person name="Inagaki F."/>
            <person name="Takami H."/>
        </authorList>
    </citation>
    <scope>NUCLEOTIDE SEQUENCE</scope>
    <source>
        <strain evidence="11">Expedition CK06-06</strain>
    </source>
</reference>
<feature type="non-terminal residue" evidence="11">
    <location>
        <position position="187"/>
    </location>
</feature>